<dbReference type="Proteomes" id="UP001324427">
    <property type="component" value="Unassembled WGS sequence"/>
</dbReference>
<dbReference type="Pfam" id="PF20684">
    <property type="entry name" value="Fung_rhodopsin"/>
    <property type="match status" value="1"/>
</dbReference>
<dbReference type="PANTHER" id="PTHR39614">
    <property type="entry name" value="INTEGRAL MEMBRANE PROTEIN"/>
    <property type="match status" value="1"/>
</dbReference>
<feature type="transmembrane region" description="Helical" evidence="2">
    <location>
        <begin position="136"/>
        <end position="159"/>
    </location>
</feature>
<feature type="transmembrane region" description="Helical" evidence="2">
    <location>
        <begin position="103"/>
        <end position="124"/>
    </location>
</feature>
<keyword evidence="2" id="KW-0472">Membrane</keyword>
<evidence type="ECO:0000259" key="3">
    <source>
        <dbReference type="Pfam" id="PF20684"/>
    </source>
</evidence>
<feature type="transmembrane region" description="Helical" evidence="2">
    <location>
        <begin position="254"/>
        <end position="273"/>
    </location>
</feature>
<dbReference type="PANTHER" id="PTHR39614:SF2">
    <property type="entry name" value="INTEGRAL MEMBRANE PROTEIN"/>
    <property type="match status" value="1"/>
</dbReference>
<name>A0AAV9JM77_9PEZI</name>
<feature type="transmembrane region" description="Helical" evidence="2">
    <location>
        <begin position="27"/>
        <end position="49"/>
    </location>
</feature>
<organism evidence="4 5">
    <name type="scientific">Oleoguttula mirabilis</name>
    <dbReference type="NCBI Taxonomy" id="1507867"/>
    <lineage>
        <taxon>Eukaryota</taxon>
        <taxon>Fungi</taxon>
        <taxon>Dikarya</taxon>
        <taxon>Ascomycota</taxon>
        <taxon>Pezizomycotina</taxon>
        <taxon>Dothideomycetes</taxon>
        <taxon>Dothideomycetidae</taxon>
        <taxon>Mycosphaerellales</taxon>
        <taxon>Teratosphaeriaceae</taxon>
        <taxon>Oleoguttula</taxon>
    </lineage>
</organism>
<feature type="compositionally biased region" description="Basic and acidic residues" evidence="1">
    <location>
        <begin position="408"/>
        <end position="420"/>
    </location>
</feature>
<gene>
    <name evidence="4" type="ORF">LTR36_001852</name>
</gene>
<reference evidence="4 5" key="1">
    <citation type="submission" date="2021-11" db="EMBL/GenBank/DDBJ databases">
        <title>Black yeast isolated from Biological Soil Crust.</title>
        <authorList>
            <person name="Kurbessoian T."/>
        </authorList>
    </citation>
    <scope>NUCLEOTIDE SEQUENCE [LARGE SCALE GENOMIC DNA]</scope>
    <source>
        <strain evidence="4 5">CCFEE 5522</strain>
    </source>
</reference>
<evidence type="ECO:0000313" key="4">
    <source>
        <dbReference type="EMBL" id="KAK4546635.1"/>
    </source>
</evidence>
<accession>A0AAV9JM77</accession>
<keyword evidence="2" id="KW-0812">Transmembrane</keyword>
<evidence type="ECO:0000256" key="2">
    <source>
        <dbReference type="SAM" id="Phobius"/>
    </source>
</evidence>
<dbReference type="AlphaFoldDB" id="A0AAV9JM77"/>
<feature type="region of interest" description="Disordered" evidence="1">
    <location>
        <begin position="382"/>
        <end position="436"/>
    </location>
</feature>
<keyword evidence="5" id="KW-1185">Reference proteome</keyword>
<evidence type="ECO:0000313" key="5">
    <source>
        <dbReference type="Proteomes" id="UP001324427"/>
    </source>
</evidence>
<feature type="transmembrane region" description="Helical" evidence="2">
    <location>
        <begin position="61"/>
        <end position="83"/>
    </location>
</feature>
<proteinExistence type="predicted"/>
<comment type="caution">
    <text evidence="4">The sequence shown here is derived from an EMBL/GenBank/DDBJ whole genome shotgun (WGS) entry which is preliminary data.</text>
</comment>
<dbReference type="InterPro" id="IPR049326">
    <property type="entry name" value="Rhodopsin_dom_fungi"/>
</dbReference>
<keyword evidence="2" id="KW-1133">Transmembrane helix</keyword>
<sequence length="458" mass="50889">MADVDTSDWIPGTRFFTQVTEQNHAGWLYIVTLMSLCYVIVVIAVRFVVKYGMYGRDDWALLVATIFAVGQHIAVLAGLAGGMGKSITLLSHSQVGGIQKFTAAHGFLFIIAHSISKLSTALLTQRLFENGRRRNIYLCWGMVGAAVVYGLWAVLSLAVECPDPAFPLTQPDQCSNRFLRWQLITAIDIVTEVFLVVIPCLLLVDVQIKRSAKLLVMAVFAVRLPDVVFSALNLHSMRVSYLHQDVGLALVYPLIWTQTELLWSIVAASVPCLKTFMRPFDKIDEDTWHSNNDLYASQRSGRSWRDPRDKDGAVPLEEVRGHKRGLIISASGNDMGAVRPDQVGHAVVIAHTGVDSASEEDHRRSWGSQDRIIKAETQWEVRTEHNPRDPYSFPVTSDKAGEETGATSEKDPRAKRDKATAGRFHAGRETAALSQRVPEAVKDLYMDMIGWSPDELAS</sequence>
<protein>
    <recommendedName>
        <fullName evidence="3">Rhodopsin domain-containing protein</fullName>
    </recommendedName>
</protein>
<feature type="domain" description="Rhodopsin" evidence="3">
    <location>
        <begin position="45"/>
        <end position="277"/>
    </location>
</feature>
<evidence type="ECO:0000256" key="1">
    <source>
        <dbReference type="SAM" id="MobiDB-lite"/>
    </source>
</evidence>
<dbReference type="EMBL" id="JAVFHQ010000014">
    <property type="protein sequence ID" value="KAK4546635.1"/>
    <property type="molecule type" value="Genomic_DNA"/>
</dbReference>
<feature type="transmembrane region" description="Helical" evidence="2">
    <location>
        <begin position="179"/>
        <end position="202"/>
    </location>
</feature>